<reference evidence="3 5" key="1">
    <citation type="journal article" date="2006" name="Proc. Natl. Acad. Sci. U.S.A.">
        <title>Genome analysis of the smallest free-living eukaryote Ostreococcus tauri unveils many unique features.</title>
        <authorList>
            <person name="Derelle E."/>
            <person name="Ferraz C."/>
            <person name="Rombauts S."/>
            <person name="Rouze P."/>
            <person name="Worden A.Z."/>
            <person name="Robbens S."/>
            <person name="Partensky F."/>
            <person name="Degroeve S."/>
            <person name="Echeynie S."/>
            <person name="Cooke R."/>
            <person name="Saeys Y."/>
            <person name="Wuyts J."/>
            <person name="Jabbari K."/>
            <person name="Bowler C."/>
            <person name="Panaud O."/>
            <person name="Piegu B."/>
            <person name="Ball S.G."/>
            <person name="Ral J.-P."/>
            <person name="Bouget F.-Y."/>
            <person name="Piganeau G."/>
            <person name="De Baets B."/>
            <person name="Picard A."/>
            <person name="Delseny M."/>
            <person name="Demaille J."/>
            <person name="Van de Peer Y."/>
            <person name="Moreau H."/>
        </authorList>
    </citation>
    <scope>NUCLEOTIDE SEQUENCE [LARGE SCALE GENOMIC DNA]</scope>
    <source>
        <strain evidence="3 5">OTTH0595</strain>
    </source>
</reference>
<reference evidence="3" key="2">
    <citation type="journal article" date="2014" name="BMC Genomics">
        <title>An improved genome of the model marine alga Ostreococcus tauri unfolds by assessing Illumina de novo assemblies.</title>
        <authorList>
            <person name="Blanc-Mathieu R."/>
            <person name="Verhelst B."/>
            <person name="Derelle E."/>
            <person name="Rombauts S."/>
            <person name="Bouget F.Y."/>
            <person name="Carre I."/>
            <person name="Chateau A."/>
            <person name="Eyre-Walker A."/>
            <person name="Grimsley N."/>
            <person name="Moreau H."/>
            <person name="Piegu B."/>
            <person name="Rivals E."/>
            <person name="Schackwitz W."/>
            <person name="Van de Peer Y."/>
            <person name="Piganeau G."/>
        </authorList>
    </citation>
    <scope>NUCLEOTIDE SEQUENCE</scope>
    <source>
        <strain evidence="3">RCC4221</strain>
    </source>
</reference>
<reference evidence="4" key="3">
    <citation type="submission" date="2017-04" db="EMBL/GenBank/DDBJ databases">
        <title>Population genomics of picophytoplankton unveils novel chromosome hypervariability.</title>
        <authorList>
            <consortium name="DOE Joint Genome Institute"/>
            <person name="Blanc-Mathieu R."/>
            <person name="Krasovec M."/>
            <person name="Hebrard M."/>
            <person name="Yau S."/>
            <person name="Desgranges E."/>
            <person name="Martin J."/>
            <person name="Schackwitz W."/>
            <person name="Kuo A."/>
            <person name="Salin G."/>
            <person name="Donnadieu C."/>
            <person name="Desdevises Y."/>
            <person name="Sanchez-Ferandin S."/>
            <person name="Moreau H."/>
            <person name="Rivals E."/>
            <person name="Grigoriev I.V."/>
            <person name="Grimsley N."/>
            <person name="Eyre-Walker A."/>
            <person name="Piganeau G."/>
        </authorList>
    </citation>
    <scope>NUCLEOTIDE SEQUENCE [LARGE SCALE GENOMIC DNA]</scope>
    <source>
        <strain evidence="4">RCC 1115</strain>
    </source>
</reference>
<dbReference type="Proteomes" id="UP000195557">
    <property type="component" value="Unassembled WGS sequence"/>
</dbReference>
<dbReference type="Gene3D" id="2.60.120.10">
    <property type="entry name" value="Jelly Rolls"/>
    <property type="match status" value="1"/>
</dbReference>
<dbReference type="OrthoDB" id="8300002at2759"/>
<dbReference type="EMBL" id="KZ155839">
    <property type="protein sequence ID" value="OUS41826.1"/>
    <property type="molecule type" value="Genomic_DNA"/>
</dbReference>
<dbReference type="KEGG" id="ota:OT_ostta02g05225"/>
<keyword evidence="2" id="KW-0808">Transferase</keyword>
<dbReference type="GO" id="GO:0016154">
    <property type="term" value="F:pyrimidine-nucleoside phosphorylase activity"/>
    <property type="evidence" value="ECO:0007669"/>
    <property type="project" value="TreeGrafter"/>
</dbReference>
<dbReference type="Pfam" id="PF06865">
    <property type="entry name" value="Ppnp"/>
    <property type="match status" value="1"/>
</dbReference>
<dbReference type="AlphaFoldDB" id="Q01DI6"/>
<protein>
    <submittedName>
        <fullName evidence="3">RmlC-like jelly roll fold</fullName>
    </submittedName>
</protein>
<dbReference type="RefSeq" id="XP_003075345.1">
    <property type="nucleotide sequence ID" value="XM_003075297.1"/>
</dbReference>
<organism evidence="3 5">
    <name type="scientific">Ostreococcus tauri</name>
    <name type="common">Marine green alga</name>
    <dbReference type="NCBI Taxonomy" id="70448"/>
    <lineage>
        <taxon>Eukaryota</taxon>
        <taxon>Viridiplantae</taxon>
        <taxon>Chlorophyta</taxon>
        <taxon>Mamiellophyceae</taxon>
        <taxon>Mamiellales</taxon>
        <taxon>Bathycoccaceae</taxon>
        <taxon>Ostreococcus</taxon>
    </lineage>
</organism>
<gene>
    <name evidence="4" type="ORF">BE221DRAFT_201867</name>
    <name evidence="3" type="ORF">OT_ostta02g05225</name>
</gene>
<dbReference type="GeneID" id="9832570"/>
<keyword evidence="5" id="KW-1185">Reference proteome</keyword>
<dbReference type="GO" id="GO:0005829">
    <property type="term" value="C:cytosol"/>
    <property type="evidence" value="ECO:0007669"/>
    <property type="project" value="TreeGrafter"/>
</dbReference>
<evidence type="ECO:0000313" key="4">
    <source>
        <dbReference type="EMBL" id="OUS41826.1"/>
    </source>
</evidence>
<dbReference type="GO" id="GO:0004731">
    <property type="term" value="F:purine-nucleoside phosphorylase activity"/>
    <property type="evidence" value="ECO:0007669"/>
    <property type="project" value="TreeGrafter"/>
</dbReference>
<dbReference type="InterPro" id="IPR014710">
    <property type="entry name" value="RmlC-like_jellyroll"/>
</dbReference>
<accession>Q01DI6</accession>
<evidence type="ECO:0000313" key="5">
    <source>
        <dbReference type="Proteomes" id="UP000009170"/>
    </source>
</evidence>
<dbReference type="PANTHER" id="PTHR36540:SF1">
    <property type="entry name" value="PYRIMIDINE_PURINE NUCLEOSIDE PHOSPHORYLASE"/>
    <property type="match status" value="1"/>
</dbReference>
<sequence>MSSVFERVTLRTRANVYFDGKCVSHAFTTANGEEKSAGVILGPNTELGFSTSKAEVMTCVGGSCEYRLRADEEGRAREWITRVEGESFAIEENSSFEIRVKDAYHYVCSYA</sequence>
<keyword evidence="1" id="KW-0328">Glycosyltransferase</keyword>
<dbReference type="InterPro" id="IPR009664">
    <property type="entry name" value="Ppnp"/>
</dbReference>
<evidence type="ECO:0000313" key="3">
    <source>
        <dbReference type="EMBL" id="CAL52617.1"/>
    </source>
</evidence>
<evidence type="ECO:0000256" key="1">
    <source>
        <dbReference type="ARBA" id="ARBA00022676"/>
    </source>
</evidence>
<dbReference type="PANTHER" id="PTHR36540">
    <property type="entry name" value="PYRIMIDINE/PURINE NUCLEOSIDE PHOSPHORYLASE"/>
    <property type="match status" value="1"/>
</dbReference>
<accession>A0A454XTC9</accession>
<dbReference type="OMA" id="ADYCCSY"/>
<accession>A0A1Y5HX14</accession>
<dbReference type="InParanoid" id="Q01DI6"/>
<evidence type="ECO:0000256" key="2">
    <source>
        <dbReference type="ARBA" id="ARBA00022679"/>
    </source>
</evidence>
<name>Q01DI6_OSTTA</name>
<dbReference type="SUPFAM" id="SSF51182">
    <property type="entry name" value="RmlC-like cupins"/>
    <property type="match status" value="1"/>
</dbReference>
<proteinExistence type="inferred from homology"/>
<dbReference type="HAMAP" id="MF_01537">
    <property type="entry name" value="Nucleos_phosphorylase_PpnP"/>
    <property type="match status" value="1"/>
</dbReference>
<dbReference type="InterPro" id="IPR011051">
    <property type="entry name" value="RmlC_Cupin_sf"/>
</dbReference>
<dbReference type="Proteomes" id="UP000009170">
    <property type="component" value="Unassembled WGS sequence"/>
</dbReference>
<dbReference type="EMBL" id="CAID01000002">
    <property type="protein sequence ID" value="CAL52617.1"/>
    <property type="molecule type" value="Genomic_DNA"/>
</dbReference>